<proteinExistence type="predicted"/>
<dbReference type="InterPro" id="IPR013083">
    <property type="entry name" value="Znf_RING/FYVE/PHD"/>
</dbReference>
<dbReference type="InterPro" id="IPR019787">
    <property type="entry name" value="Znf_PHD-finger"/>
</dbReference>
<dbReference type="Pfam" id="PF25565">
    <property type="entry name" value="Ubiquitin_At1g33420"/>
    <property type="match status" value="1"/>
</dbReference>
<dbReference type="InterPro" id="IPR057765">
    <property type="entry name" value="MS1-like_ubiquitin"/>
</dbReference>
<dbReference type="InterPro" id="IPR011011">
    <property type="entry name" value="Znf_FYVE_PHD"/>
</dbReference>
<dbReference type="EMBL" id="JAKOGI010000174">
    <property type="protein sequence ID" value="KAJ8441191.1"/>
    <property type="molecule type" value="Genomic_DNA"/>
</dbReference>
<keyword evidence="2" id="KW-0863">Zinc-finger</keyword>
<dbReference type="InterPro" id="IPR019786">
    <property type="entry name" value="Zinc_finger_PHD-type_CS"/>
</dbReference>
<organism evidence="7 8">
    <name type="scientific">Carnegiea gigantea</name>
    <dbReference type="NCBI Taxonomy" id="171969"/>
    <lineage>
        <taxon>Eukaryota</taxon>
        <taxon>Viridiplantae</taxon>
        <taxon>Streptophyta</taxon>
        <taxon>Embryophyta</taxon>
        <taxon>Tracheophyta</taxon>
        <taxon>Spermatophyta</taxon>
        <taxon>Magnoliopsida</taxon>
        <taxon>eudicotyledons</taxon>
        <taxon>Gunneridae</taxon>
        <taxon>Pentapetalae</taxon>
        <taxon>Caryophyllales</taxon>
        <taxon>Cactineae</taxon>
        <taxon>Cactaceae</taxon>
        <taxon>Cactoideae</taxon>
        <taxon>Echinocereeae</taxon>
        <taxon>Carnegiea</taxon>
    </lineage>
</organism>
<reference evidence="7" key="1">
    <citation type="submission" date="2022-04" db="EMBL/GenBank/DDBJ databases">
        <title>Carnegiea gigantea Genome sequencing and assembly v2.</title>
        <authorList>
            <person name="Copetti D."/>
            <person name="Sanderson M.J."/>
            <person name="Burquez A."/>
            <person name="Wojciechowski M.F."/>
        </authorList>
    </citation>
    <scope>NUCLEOTIDE SEQUENCE</scope>
    <source>
        <strain evidence="7">SGP5-SGP5p</strain>
        <tissue evidence="7">Aerial part</tissue>
    </source>
</reference>
<dbReference type="PANTHER" id="PTHR46201">
    <property type="entry name" value="PHD FINGER PROTEIN MALE MEIOCYTE DEATH 1-RELATED"/>
    <property type="match status" value="1"/>
</dbReference>
<evidence type="ECO:0000256" key="5">
    <source>
        <dbReference type="ARBA" id="ARBA00023163"/>
    </source>
</evidence>
<evidence type="ECO:0000259" key="6">
    <source>
        <dbReference type="SMART" id="SM00249"/>
    </source>
</evidence>
<evidence type="ECO:0000313" key="8">
    <source>
        <dbReference type="Proteomes" id="UP001153076"/>
    </source>
</evidence>
<keyword evidence="3" id="KW-0862">Zinc</keyword>
<evidence type="ECO:0000256" key="1">
    <source>
        <dbReference type="ARBA" id="ARBA00022723"/>
    </source>
</evidence>
<keyword evidence="4" id="KW-0805">Transcription regulation</keyword>
<dbReference type="GO" id="GO:0008270">
    <property type="term" value="F:zinc ion binding"/>
    <property type="evidence" value="ECO:0007669"/>
    <property type="project" value="UniProtKB-KW"/>
</dbReference>
<dbReference type="InterPro" id="IPR058054">
    <property type="entry name" value="Znf_MS1-like"/>
</dbReference>
<dbReference type="Pfam" id="PF25874">
    <property type="entry name" value="WHD_plant_repro"/>
    <property type="match status" value="1"/>
</dbReference>
<dbReference type="OrthoDB" id="436852at2759"/>
<dbReference type="SUPFAM" id="SSF57903">
    <property type="entry name" value="FYVE/PHD zinc finger"/>
    <property type="match status" value="1"/>
</dbReference>
<dbReference type="InterPro" id="IPR059080">
    <property type="entry name" value="WHD_PTC1"/>
</dbReference>
<evidence type="ECO:0000256" key="4">
    <source>
        <dbReference type="ARBA" id="ARBA00023015"/>
    </source>
</evidence>
<evidence type="ECO:0000256" key="2">
    <source>
        <dbReference type="ARBA" id="ARBA00022771"/>
    </source>
</evidence>
<protein>
    <recommendedName>
        <fullName evidence="6">Zinc finger PHD-type domain-containing protein</fullName>
    </recommendedName>
</protein>
<keyword evidence="1" id="KW-0479">Metal-binding</keyword>
<dbReference type="AlphaFoldDB" id="A0A9Q1KBT2"/>
<keyword evidence="8" id="KW-1185">Reference proteome</keyword>
<dbReference type="CDD" id="cd15556">
    <property type="entry name" value="PHD_MMD1_like"/>
    <property type="match status" value="1"/>
</dbReference>
<dbReference type="Gene3D" id="3.30.40.10">
    <property type="entry name" value="Zinc/RING finger domain, C3HC4 (zinc finger)"/>
    <property type="match status" value="1"/>
</dbReference>
<sequence>MSQLVEYVHGCNKRRKRSSPEQRVFRFKSFCEPGYPAEFDGPFWKNVKALLEFGHMERNLRSNGMLSWSFQLEVHRHRPDHRLFLFVIEEPIEASLYRYCRHCRYIGWGQHMICNMKYHFVVPSKETAAMAPTCLSCQGSNNYCCDGTILATRRSTSSLVELEGHALHGVFHCNGFGHLLCVNGFEMGSDLSGHQIMDFWDRICTGLRARKVSLADISQKKKSMDLRLLHGLTDGGPWFARWDYRFGRGSFGVTELMYQKSIQALQNIPICLLLHHFSPSDNYLQVIFSRYQALCDYALITLSDLFRFMLELRSRLPKEAGHTDLFNPGILLETSCRWSPKRVEMATRVIVEALKRAEPKWVSRQEVRDAARAYIGDTGLLDFVLKSLGNHVVGKYLVRRSLNPVTKVLEYCLEDVSISHDHGLMVREPKSNMMVVTRVQLANDILYLYKATFRERKSGPTSGLGSTISIASRVVLDSKHLVKEFDCSEGLPPRGNLVVGDQLVDVLCTLQLKNKQAMLPYESLKVKASMTIEELKREVEKLFKDMYWGLQGLVIQSIVNLNVKDTDFVRGVIEEGQGVVLEGGISRDSIRYGNENKNGDVLLMQGWNVSEIGECHNQGHGCIDCACGAKEDDGERMVACDICEVWQHTRCVRIPNNEEVPQIFVCERCEQDIISPSLIM</sequence>
<accession>A0A9Q1KBT2</accession>
<dbReference type="Proteomes" id="UP001153076">
    <property type="component" value="Unassembled WGS sequence"/>
</dbReference>
<gene>
    <name evidence="7" type="ORF">Cgig2_024920</name>
</gene>
<evidence type="ECO:0000313" key="7">
    <source>
        <dbReference type="EMBL" id="KAJ8441191.1"/>
    </source>
</evidence>
<dbReference type="PROSITE" id="PS01359">
    <property type="entry name" value="ZF_PHD_1"/>
    <property type="match status" value="1"/>
</dbReference>
<dbReference type="Pfam" id="PF00628">
    <property type="entry name" value="PHD"/>
    <property type="match status" value="1"/>
</dbReference>
<keyword evidence="5" id="KW-0804">Transcription</keyword>
<feature type="domain" description="Zinc finger PHD-type" evidence="6">
    <location>
        <begin position="624"/>
        <end position="670"/>
    </location>
</feature>
<dbReference type="PANTHER" id="PTHR46201:SF1">
    <property type="entry name" value="PHD FINGER PROTEIN MALE STERILITY 1"/>
    <property type="match status" value="1"/>
</dbReference>
<evidence type="ECO:0000256" key="3">
    <source>
        <dbReference type="ARBA" id="ARBA00022833"/>
    </source>
</evidence>
<dbReference type="InterPro" id="IPR001965">
    <property type="entry name" value="Znf_PHD"/>
</dbReference>
<dbReference type="SMART" id="SM00249">
    <property type="entry name" value="PHD"/>
    <property type="match status" value="1"/>
</dbReference>
<comment type="caution">
    <text evidence="7">The sequence shown here is derived from an EMBL/GenBank/DDBJ whole genome shotgun (WGS) entry which is preliminary data.</text>
</comment>
<name>A0A9Q1KBT2_9CARY</name>